<gene>
    <name evidence="2" type="ORF">EI167_17235</name>
</gene>
<proteinExistence type="predicted"/>
<keyword evidence="1" id="KW-0732">Signal</keyword>
<feature type="signal peptide" evidence="1">
    <location>
        <begin position="1"/>
        <end position="22"/>
    </location>
</feature>
<keyword evidence="3" id="KW-1185">Reference proteome</keyword>
<dbReference type="RefSeq" id="WP_192542625.1">
    <property type="nucleotide sequence ID" value="NZ_JBQELX010000070.1"/>
</dbReference>
<organism evidence="2 3">
    <name type="scientific">Pseudoalteromonas prydzensis</name>
    <dbReference type="NCBI Taxonomy" id="182141"/>
    <lineage>
        <taxon>Bacteria</taxon>
        <taxon>Pseudomonadati</taxon>
        <taxon>Pseudomonadota</taxon>
        <taxon>Gammaproteobacteria</taxon>
        <taxon>Alteromonadales</taxon>
        <taxon>Pseudoalteromonadaceae</taxon>
        <taxon>Pseudoalteromonas</taxon>
    </lineage>
</organism>
<evidence type="ECO:0000256" key="1">
    <source>
        <dbReference type="SAM" id="SignalP"/>
    </source>
</evidence>
<dbReference type="Proteomes" id="UP000707245">
    <property type="component" value="Unassembled WGS sequence"/>
</dbReference>
<evidence type="ECO:0000313" key="2">
    <source>
        <dbReference type="EMBL" id="MBE0459147.1"/>
    </source>
</evidence>
<reference evidence="2 3" key="1">
    <citation type="submission" date="2020-07" db="EMBL/GenBank/DDBJ databases">
        <title>Halophilic bacteria isolated from french cheeses.</title>
        <authorList>
            <person name="Kothe C.I."/>
            <person name="Farah-Kraiem B."/>
            <person name="Renault P."/>
            <person name="Dridi B."/>
        </authorList>
    </citation>
    <scope>NUCLEOTIDE SEQUENCE [LARGE SCALE GENOMIC DNA]</scope>
    <source>
        <strain evidence="2 3">FME14</strain>
    </source>
</reference>
<evidence type="ECO:0000313" key="3">
    <source>
        <dbReference type="Proteomes" id="UP000707245"/>
    </source>
</evidence>
<dbReference type="EMBL" id="RRZA01000064">
    <property type="protein sequence ID" value="MBE0459147.1"/>
    <property type="molecule type" value="Genomic_DNA"/>
</dbReference>
<protein>
    <submittedName>
        <fullName evidence="2">Uncharacterized protein</fullName>
    </submittedName>
</protein>
<comment type="caution">
    <text evidence="2">The sequence shown here is derived from an EMBL/GenBank/DDBJ whole genome shotgun (WGS) entry which is preliminary data.</text>
</comment>
<sequence>MYKKALPLLALAVSIILYRYYAADTVQLENNSVAKIRDLEKIKPSEKLDHVNTSTIKTEAKVPKIEKSSQAIIQIKSTKLSYEDNWCIPLEDLSEKDKKLAKIDSQAWYLKQGLALSYDNSIQRDNYPLNNSYIEAYQEMDSKELLTLADNNDVLAMTMILQKYNDFDSVKSKEIAKKLIVMDATALSLQTLVIEELVTAEHNLKYNKKVTGEVKKRLIDALVYVSYGLERLDTSALANYLRLTKELPFFQGEFHPSNILDNDDVDIIAAELSKLKYTIDKERAKNYLDPISEVDIPKIATHTFNTDLAQLYSQYDIEITMMPILKKITNNRMKKNSCINHQIEFYNELKRFQR</sequence>
<accession>A0ABR9FQS5</accession>
<feature type="chain" id="PRO_5047249501" evidence="1">
    <location>
        <begin position="23"/>
        <end position="354"/>
    </location>
</feature>
<name>A0ABR9FQS5_9GAMM</name>